<keyword evidence="5" id="KW-0326">Glycosidase</keyword>
<evidence type="ECO:0000256" key="5">
    <source>
        <dbReference type="ARBA" id="ARBA00023295"/>
    </source>
</evidence>
<name>A0A1Y2K8B7_9PROT</name>
<dbReference type="AlphaFoldDB" id="A0A1Y2K8B7"/>
<comment type="similarity">
    <text evidence="2">Belongs to the glycosyl hydrolase 3 family.</text>
</comment>
<keyword evidence="8" id="KW-1185">Reference proteome</keyword>
<dbReference type="GO" id="GO:0004563">
    <property type="term" value="F:beta-N-acetylhexosaminidase activity"/>
    <property type="evidence" value="ECO:0007669"/>
    <property type="project" value="UniProtKB-EC"/>
</dbReference>
<reference evidence="7 8" key="1">
    <citation type="journal article" date="2016" name="BMC Genomics">
        <title>Combined genomic and structural analyses of a cultured magnetotactic bacterium reveals its niche adaptation to a dynamic environment.</title>
        <authorList>
            <person name="Araujo A.C."/>
            <person name="Morillo V."/>
            <person name="Cypriano J."/>
            <person name="Teixeira L.C."/>
            <person name="Leao P."/>
            <person name="Lyra S."/>
            <person name="Almeida L.G."/>
            <person name="Bazylinski D.A."/>
            <person name="Vasconcellos A.T."/>
            <person name="Abreu F."/>
            <person name="Lins U."/>
        </authorList>
    </citation>
    <scope>NUCLEOTIDE SEQUENCE [LARGE SCALE GENOMIC DNA]</scope>
    <source>
        <strain evidence="7 8">IT-1</strain>
    </source>
</reference>
<dbReference type="InterPro" id="IPR036962">
    <property type="entry name" value="Glyco_hydro_3_N_sf"/>
</dbReference>
<keyword evidence="4" id="KW-0378">Hydrolase</keyword>
<evidence type="ECO:0000313" key="8">
    <source>
        <dbReference type="Proteomes" id="UP000194003"/>
    </source>
</evidence>
<dbReference type="EC" id="3.2.1.52" evidence="3"/>
<dbReference type="InterPro" id="IPR017853">
    <property type="entry name" value="GH"/>
</dbReference>
<sequence>MACELRRYGVTLNLAPVVDLNLNPNSPIIGRWGRSFGADARSVVRYAQAFVQGHRDAGVLTALKHFPGHGTACGDTHKGAVNASADWRAEELRPYRLLTQANTVDLVMTAHVFVSELDPDAPASLSARVIEGRLRHEIGFDGVVITDDLQMVVAVESYANTPQQAALAALAAGNDLVLLSNFFAFDRHLPARIARRVVQAVRSGVLSVARIDQAFARVAALKQRLNGANTACSL</sequence>
<dbReference type="Proteomes" id="UP000194003">
    <property type="component" value="Unassembled WGS sequence"/>
</dbReference>
<proteinExistence type="inferred from homology"/>
<evidence type="ECO:0000256" key="3">
    <source>
        <dbReference type="ARBA" id="ARBA00012663"/>
    </source>
</evidence>
<dbReference type="GO" id="GO:0009254">
    <property type="term" value="P:peptidoglycan turnover"/>
    <property type="evidence" value="ECO:0007669"/>
    <property type="project" value="TreeGrafter"/>
</dbReference>
<evidence type="ECO:0000256" key="2">
    <source>
        <dbReference type="ARBA" id="ARBA00005336"/>
    </source>
</evidence>
<dbReference type="SUPFAM" id="SSF51445">
    <property type="entry name" value="(Trans)glycosidases"/>
    <property type="match status" value="1"/>
</dbReference>
<dbReference type="EMBL" id="LVJN01000016">
    <property type="protein sequence ID" value="OSM06242.1"/>
    <property type="molecule type" value="Genomic_DNA"/>
</dbReference>
<evidence type="ECO:0000313" key="7">
    <source>
        <dbReference type="EMBL" id="OSM06242.1"/>
    </source>
</evidence>
<dbReference type="InterPro" id="IPR001764">
    <property type="entry name" value="Glyco_hydro_3_N"/>
</dbReference>
<dbReference type="Gene3D" id="3.20.20.300">
    <property type="entry name" value="Glycoside hydrolase, family 3, N-terminal domain"/>
    <property type="match status" value="1"/>
</dbReference>
<dbReference type="GO" id="GO:0005975">
    <property type="term" value="P:carbohydrate metabolic process"/>
    <property type="evidence" value="ECO:0007669"/>
    <property type="project" value="InterPro"/>
</dbReference>
<organism evidence="7 8">
    <name type="scientific">Magnetofaba australis IT-1</name>
    <dbReference type="NCBI Taxonomy" id="1434232"/>
    <lineage>
        <taxon>Bacteria</taxon>
        <taxon>Pseudomonadati</taxon>
        <taxon>Pseudomonadota</taxon>
        <taxon>Magnetococcia</taxon>
        <taxon>Magnetococcales</taxon>
        <taxon>Magnetococcaceae</taxon>
        <taxon>Magnetofaba</taxon>
    </lineage>
</organism>
<dbReference type="InterPro" id="IPR050226">
    <property type="entry name" value="NagZ_Beta-hexosaminidase"/>
</dbReference>
<dbReference type="PANTHER" id="PTHR30480">
    <property type="entry name" value="BETA-HEXOSAMINIDASE-RELATED"/>
    <property type="match status" value="1"/>
</dbReference>
<evidence type="ECO:0000256" key="1">
    <source>
        <dbReference type="ARBA" id="ARBA00001231"/>
    </source>
</evidence>
<gene>
    <name evidence="7" type="ORF">MAIT1_01226</name>
</gene>
<dbReference type="PANTHER" id="PTHR30480:SF13">
    <property type="entry name" value="BETA-HEXOSAMINIDASE"/>
    <property type="match status" value="1"/>
</dbReference>
<protein>
    <recommendedName>
        <fullName evidence="3">beta-N-acetylhexosaminidase</fullName>
        <ecNumber evidence="3">3.2.1.52</ecNumber>
    </recommendedName>
</protein>
<dbReference type="Pfam" id="PF00933">
    <property type="entry name" value="Glyco_hydro_3"/>
    <property type="match status" value="1"/>
</dbReference>
<evidence type="ECO:0000259" key="6">
    <source>
        <dbReference type="Pfam" id="PF00933"/>
    </source>
</evidence>
<accession>A0A1Y2K8B7</accession>
<evidence type="ECO:0000256" key="4">
    <source>
        <dbReference type="ARBA" id="ARBA00022801"/>
    </source>
</evidence>
<comment type="caution">
    <text evidence="7">The sequence shown here is derived from an EMBL/GenBank/DDBJ whole genome shotgun (WGS) entry which is preliminary data.</text>
</comment>
<dbReference type="STRING" id="1434232.MAIT1_01226"/>
<feature type="domain" description="Glycoside hydrolase family 3 N-terminal" evidence="6">
    <location>
        <begin position="1"/>
        <end position="220"/>
    </location>
</feature>
<comment type="catalytic activity">
    <reaction evidence="1">
        <text>Hydrolysis of terminal non-reducing N-acetyl-D-hexosamine residues in N-acetyl-beta-D-hexosaminides.</text>
        <dbReference type="EC" id="3.2.1.52"/>
    </reaction>
</comment>